<accession>A0A158M4R7</accession>
<evidence type="ECO:0000313" key="2">
    <source>
        <dbReference type="EMBL" id="KAK95245.1"/>
    </source>
</evidence>
<dbReference type="Proteomes" id="UP000026682">
    <property type="component" value="Unassembled WGS sequence"/>
</dbReference>
<evidence type="ECO:0000313" key="3">
    <source>
        <dbReference type="Proteomes" id="UP000026682"/>
    </source>
</evidence>
<evidence type="ECO:0000256" key="1">
    <source>
        <dbReference type="SAM" id="MobiDB-lite"/>
    </source>
</evidence>
<comment type="caution">
    <text evidence="2">The sequence shown here is derived from an EMBL/GenBank/DDBJ whole genome shotgun (WGS) entry which is preliminary data.</text>
</comment>
<dbReference type="EMBL" id="JFZZ01000061">
    <property type="protein sequence ID" value="KAK95245.1"/>
    <property type="molecule type" value="Genomic_DNA"/>
</dbReference>
<reference evidence="2 3" key="1">
    <citation type="submission" date="2014-03" db="EMBL/GenBank/DDBJ databases">
        <title>Genome sequence of Bordetella holmseii.</title>
        <authorList>
            <person name="Harvill E."/>
            <person name="Goodfield L.L."/>
            <person name="Ivanov Y."/>
            <person name="Meyer J.A."/>
            <person name="Newth C."/>
            <person name="Cassiday P."/>
            <person name="Tondella M.L."/>
            <person name="Liao P."/>
            <person name="Zimmerman J."/>
            <person name="Meert K."/>
            <person name="Wessel D."/>
            <person name="Berger J."/>
            <person name="Dean J.M."/>
            <person name="Holubkov R."/>
            <person name="Burr J."/>
            <person name="Liu T."/>
            <person name="Brinkac L.M."/>
            <person name="Sanka R."/>
            <person name="Kim M."/>
            <person name="Losada L."/>
        </authorList>
    </citation>
    <scope>NUCLEOTIDE SEQUENCE [LARGE SCALE GENOMIC DNA]</scope>
    <source>
        <strain evidence="2 3">CDC-H585-BH</strain>
    </source>
</reference>
<organism evidence="2 3">
    <name type="scientific">Bordetella holmesii CDC-H585-BH</name>
    <dbReference type="NCBI Taxonomy" id="1331206"/>
    <lineage>
        <taxon>Bacteria</taxon>
        <taxon>Pseudomonadati</taxon>
        <taxon>Pseudomonadota</taxon>
        <taxon>Betaproteobacteria</taxon>
        <taxon>Burkholderiales</taxon>
        <taxon>Alcaligenaceae</taxon>
        <taxon>Bordetella</taxon>
    </lineage>
</organism>
<gene>
    <name evidence="2" type="ORF">L497_1631</name>
</gene>
<proteinExistence type="predicted"/>
<name>A0A158M4R7_9BORD</name>
<feature type="compositionally biased region" description="Basic and acidic residues" evidence="1">
    <location>
        <begin position="1"/>
        <end position="10"/>
    </location>
</feature>
<sequence length="37" mass="4098">MSGMLEKPDGRTVAASYLSPPPQLDPALRISFRFGYK</sequence>
<dbReference type="AlphaFoldDB" id="A0A158M4R7"/>
<protein>
    <submittedName>
        <fullName evidence="2">Uncharacterized protein</fullName>
    </submittedName>
</protein>
<feature type="region of interest" description="Disordered" evidence="1">
    <location>
        <begin position="1"/>
        <end position="25"/>
    </location>
</feature>